<reference evidence="2" key="1">
    <citation type="journal article" date="2014" name="Front. Microbiol.">
        <title>High frequency of phylogenetically diverse reductive dehalogenase-homologous genes in deep subseafloor sedimentary metagenomes.</title>
        <authorList>
            <person name="Kawai M."/>
            <person name="Futagami T."/>
            <person name="Toyoda A."/>
            <person name="Takaki Y."/>
            <person name="Nishi S."/>
            <person name="Hori S."/>
            <person name="Arai W."/>
            <person name="Tsubouchi T."/>
            <person name="Morono Y."/>
            <person name="Uchiyama I."/>
            <person name="Ito T."/>
            <person name="Fujiyama A."/>
            <person name="Inagaki F."/>
            <person name="Takami H."/>
        </authorList>
    </citation>
    <scope>NUCLEOTIDE SEQUENCE</scope>
    <source>
        <strain evidence="2">Expedition CK06-06</strain>
    </source>
</reference>
<sequence>DEDINITIQIFLADEFGLSNVIELSIDNTFLWISYVVFIPLEQTLLFQIFFILSFIGTAILATYILLYQRILKYPKPVRKVRKYKKTLRKKKIPGFPILNRELAFKGAYRREMVKTSDYYKGKPIIHKGEEMSTKIKPSEPIEKKLEQDQLIKKSLEHKEELDKLIADSDKK</sequence>
<evidence type="ECO:0000313" key="2">
    <source>
        <dbReference type="EMBL" id="GAH07090.1"/>
    </source>
</evidence>
<keyword evidence="1" id="KW-1133">Transmembrane helix</keyword>
<keyword evidence="1" id="KW-0472">Membrane</keyword>
<feature type="non-terminal residue" evidence="2">
    <location>
        <position position="1"/>
    </location>
</feature>
<protein>
    <submittedName>
        <fullName evidence="2">Uncharacterized protein</fullName>
    </submittedName>
</protein>
<proteinExistence type="predicted"/>
<evidence type="ECO:0000256" key="1">
    <source>
        <dbReference type="SAM" id="Phobius"/>
    </source>
</evidence>
<feature type="transmembrane region" description="Helical" evidence="1">
    <location>
        <begin position="45"/>
        <end position="67"/>
    </location>
</feature>
<gene>
    <name evidence="2" type="ORF">S01H4_59249</name>
</gene>
<comment type="caution">
    <text evidence="2">The sequence shown here is derived from an EMBL/GenBank/DDBJ whole genome shotgun (WGS) entry which is preliminary data.</text>
</comment>
<dbReference type="AlphaFoldDB" id="X1DFL2"/>
<organism evidence="2">
    <name type="scientific">marine sediment metagenome</name>
    <dbReference type="NCBI Taxonomy" id="412755"/>
    <lineage>
        <taxon>unclassified sequences</taxon>
        <taxon>metagenomes</taxon>
        <taxon>ecological metagenomes</taxon>
    </lineage>
</organism>
<keyword evidence="1" id="KW-0812">Transmembrane</keyword>
<name>X1DFL2_9ZZZZ</name>
<accession>X1DFL2</accession>
<dbReference type="EMBL" id="BART01034719">
    <property type="protein sequence ID" value="GAH07090.1"/>
    <property type="molecule type" value="Genomic_DNA"/>
</dbReference>